<comment type="caution">
    <text evidence="2">The sequence shown here is derived from an EMBL/GenBank/DDBJ whole genome shotgun (WGS) entry which is preliminary data.</text>
</comment>
<keyword evidence="1" id="KW-0732">Signal</keyword>
<evidence type="ECO:0000256" key="1">
    <source>
        <dbReference type="SAM" id="SignalP"/>
    </source>
</evidence>
<feature type="chain" id="PRO_5046619583" description="Secreted protein" evidence="1">
    <location>
        <begin position="27"/>
        <end position="82"/>
    </location>
</feature>
<dbReference type="EMBL" id="JARBDR010000496">
    <property type="protein sequence ID" value="KAJ8311706.1"/>
    <property type="molecule type" value="Genomic_DNA"/>
</dbReference>
<feature type="signal peptide" evidence="1">
    <location>
        <begin position="1"/>
        <end position="26"/>
    </location>
</feature>
<organism evidence="2 3">
    <name type="scientific">Tegillarca granosa</name>
    <name type="common">Malaysian cockle</name>
    <name type="synonym">Anadara granosa</name>
    <dbReference type="NCBI Taxonomy" id="220873"/>
    <lineage>
        <taxon>Eukaryota</taxon>
        <taxon>Metazoa</taxon>
        <taxon>Spiralia</taxon>
        <taxon>Lophotrochozoa</taxon>
        <taxon>Mollusca</taxon>
        <taxon>Bivalvia</taxon>
        <taxon>Autobranchia</taxon>
        <taxon>Pteriomorphia</taxon>
        <taxon>Arcoida</taxon>
        <taxon>Arcoidea</taxon>
        <taxon>Arcidae</taxon>
        <taxon>Tegillarca</taxon>
    </lineage>
</organism>
<protein>
    <recommendedName>
        <fullName evidence="4">Secreted protein</fullName>
    </recommendedName>
</protein>
<evidence type="ECO:0008006" key="4">
    <source>
        <dbReference type="Google" id="ProtNLM"/>
    </source>
</evidence>
<accession>A0ABQ9F2U0</accession>
<evidence type="ECO:0000313" key="3">
    <source>
        <dbReference type="Proteomes" id="UP001217089"/>
    </source>
</evidence>
<name>A0ABQ9F2U0_TEGGR</name>
<sequence length="82" mass="9628">MYFKMRYHRNLFRLIVFTKLLQVIVCDHLTRNQQLKFQYGPLGFMTAALRVLSCDVGRQQFAGVIIYVYILLEVLSDNIVLA</sequence>
<gene>
    <name evidence="2" type="ORF">KUTeg_011061</name>
</gene>
<keyword evidence="3" id="KW-1185">Reference proteome</keyword>
<evidence type="ECO:0000313" key="2">
    <source>
        <dbReference type="EMBL" id="KAJ8311706.1"/>
    </source>
</evidence>
<proteinExistence type="predicted"/>
<dbReference type="Proteomes" id="UP001217089">
    <property type="component" value="Unassembled WGS sequence"/>
</dbReference>
<reference evidence="2 3" key="1">
    <citation type="submission" date="2022-12" db="EMBL/GenBank/DDBJ databases">
        <title>Chromosome-level genome of Tegillarca granosa.</title>
        <authorList>
            <person name="Kim J."/>
        </authorList>
    </citation>
    <scope>NUCLEOTIDE SEQUENCE [LARGE SCALE GENOMIC DNA]</scope>
    <source>
        <strain evidence="2">Teg-2019</strain>
        <tissue evidence="2">Adductor muscle</tissue>
    </source>
</reference>